<keyword evidence="10" id="KW-1185">Reference proteome</keyword>
<dbReference type="GO" id="GO:0004601">
    <property type="term" value="F:peroxidase activity"/>
    <property type="evidence" value="ECO:0000318"/>
    <property type="project" value="GO_Central"/>
</dbReference>
<keyword evidence="1 9" id="KW-0575">Peroxidase</keyword>
<evidence type="ECO:0000256" key="6">
    <source>
        <dbReference type="RuleBase" id="RU004241"/>
    </source>
</evidence>
<dbReference type="GO" id="GO:0046872">
    <property type="term" value="F:metal ion binding"/>
    <property type="evidence" value="ECO:0007669"/>
    <property type="project" value="UniProtKB-KW"/>
</dbReference>
<keyword evidence="5" id="KW-0408">Iron</keyword>
<dbReference type="Gene3D" id="1.10.520.10">
    <property type="match status" value="1"/>
</dbReference>
<dbReference type="SUPFAM" id="SSF48113">
    <property type="entry name" value="Heme-dependent peroxidases"/>
    <property type="match status" value="1"/>
</dbReference>
<feature type="non-terminal residue" evidence="9">
    <location>
        <position position="235"/>
    </location>
</feature>
<dbReference type="RefSeq" id="XP_002291412.1">
    <property type="nucleotide sequence ID" value="XM_002291376.1"/>
</dbReference>
<name>B8C5J6_THAPS</name>
<keyword evidence="2" id="KW-0349">Heme</keyword>
<feature type="non-terminal residue" evidence="9">
    <location>
        <position position="1"/>
    </location>
</feature>
<evidence type="ECO:0000256" key="3">
    <source>
        <dbReference type="ARBA" id="ARBA00022723"/>
    </source>
</evidence>
<dbReference type="AlphaFoldDB" id="B8C5J6"/>
<evidence type="ECO:0000313" key="10">
    <source>
        <dbReference type="Proteomes" id="UP000001449"/>
    </source>
</evidence>
<dbReference type="Proteomes" id="UP000001449">
    <property type="component" value="Chromosome 6"/>
</dbReference>
<feature type="domain" description="Plant heme peroxidase family profile" evidence="8">
    <location>
        <begin position="1"/>
        <end position="235"/>
    </location>
</feature>
<dbReference type="InterPro" id="IPR002207">
    <property type="entry name" value="Peroxidase_I"/>
</dbReference>
<evidence type="ECO:0000256" key="4">
    <source>
        <dbReference type="ARBA" id="ARBA00023002"/>
    </source>
</evidence>
<dbReference type="Gene3D" id="1.10.420.10">
    <property type="entry name" value="Peroxidase, domain 2"/>
    <property type="match status" value="1"/>
</dbReference>
<dbReference type="Pfam" id="PF00141">
    <property type="entry name" value="peroxidase"/>
    <property type="match status" value="1"/>
</dbReference>
<dbReference type="GO" id="GO:0000302">
    <property type="term" value="P:response to reactive oxygen species"/>
    <property type="evidence" value="ECO:0000318"/>
    <property type="project" value="GO_Central"/>
</dbReference>
<dbReference type="HOGENOM" id="CLU_036959_4_0_1"/>
<dbReference type="GO" id="GO:0020037">
    <property type="term" value="F:heme binding"/>
    <property type="evidence" value="ECO:0007669"/>
    <property type="project" value="InterPro"/>
</dbReference>
<dbReference type="eggNOG" id="ENOG502QU9K">
    <property type="taxonomic scope" value="Eukaryota"/>
</dbReference>
<dbReference type="PRINTS" id="PR00459">
    <property type="entry name" value="ASPEROXIDASE"/>
</dbReference>
<dbReference type="PRINTS" id="PR00458">
    <property type="entry name" value="PEROXIDASE"/>
</dbReference>
<dbReference type="PaxDb" id="35128-Thaps262809"/>
<reference evidence="9 10" key="1">
    <citation type="journal article" date="2004" name="Science">
        <title>The genome of the diatom Thalassiosira pseudonana: ecology, evolution, and metabolism.</title>
        <authorList>
            <person name="Armbrust E.V."/>
            <person name="Berges J.A."/>
            <person name="Bowler C."/>
            <person name="Green B.R."/>
            <person name="Martinez D."/>
            <person name="Putnam N.H."/>
            <person name="Zhou S."/>
            <person name="Allen A.E."/>
            <person name="Apt K.E."/>
            <person name="Bechner M."/>
            <person name="Brzezinski M.A."/>
            <person name="Chaal B.K."/>
            <person name="Chiovitti A."/>
            <person name="Davis A.K."/>
            <person name="Demarest M.S."/>
            <person name="Detter J.C."/>
            <person name="Glavina T."/>
            <person name="Goodstein D."/>
            <person name="Hadi M.Z."/>
            <person name="Hellsten U."/>
            <person name="Hildebrand M."/>
            <person name="Jenkins B.D."/>
            <person name="Jurka J."/>
            <person name="Kapitonov V.V."/>
            <person name="Kroger N."/>
            <person name="Lau W.W."/>
            <person name="Lane T.W."/>
            <person name="Larimer F.W."/>
            <person name="Lippmeier J.C."/>
            <person name="Lucas S."/>
            <person name="Medina M."/>
            <person name="Montsant A."/>
            <person name="Obornik M."/>
            <person name="Parker M.S."/>
            <person name="Palenik B."/>
            <person name="Pazour G.J."/>
            <person name="Richardson P.M."/>
            <person name="Rynearson T.A."/>
            <person name="Saito M.A."/>
            <person name="Schwartz D.C."/>
            <person name="Thamatrakoln K."/>
            <person name="Valentin K."/>
            <person name="Vardi A."/>
            <person name="Wilkerson F.P."/>
            <person name="Rokhsar D.S."/>
        </authorList>
    </citation>
    <scope>NUCLEOTIDE SEQUENCE [LARGE SCALE GENOMIC DNA]</scope>
    <source>
        <strain evidence="9 10">CCMP1335</strain>
    </source>
</reference>
<dbReference type="EC" id="1.11.1.11" evidence="9"/>
<gene>
    <name evidence="9" type="ORF">THAPSDRAFT_262809</name>
</gene>
<dbReference type="PROSITE" id="PS50873">
    <property type="entry name" value="PEROXIDASE_4"/>
    <property type="match status" value="1"/>
</dbReference>
<dbReference type="GeneID" id="7443586"/>
<feature type="compositionally biased region" description="Basic and acidic residues" evidence="7">
    <location>
        <begin position="84"/>
        <end position="96"/>
    </location>
</feature>
<dbReference type="GO" id="GO:0034599">
    <property type="term" value="P:cellular response to oxidative stress"/>
    <property type="evidence" value="ECO:0000318"/>
    <property type="project" value="GO_Central"/>
</dbReference>
<comment type="similarity">
    <text evidence="6">Belongs to the peroxidase family.</text>
</comment>
<dbReference type="KEGG" id="tps:THAPSDRAFT_262809"/>
<evidence type="ECO:0000256" key="2">
    <source>
        <dbReference type="ARBA" id="ARBA00022617"/>
    </source>
</evidence>
<evidence type="ECO:0000256" key="5">
    <source>
        <dbReference type="ARBA" id="ARBA00023004"/>
    </source>
</evidence>
<evidence type="ECO:0000259" key="8">
    <source>
        <dbReference type="PROSITE" id="PS50873"/>
    </source>
</evidence>
<dbReference type="InterPro" id="IPR002016">
    <property type="entry name" value="Haem_peroxidase"/>
</dbReference>
<keyword evidence="4 9" id="KW-0560">Oxidoreductase</keyword>
<dbReference type="EMBL" id="CM000643">
    <property type="protein sequence ID" value="EED91519.1"/>
    <property type="molecule type" value="Genomic_DNA"/>
</dbReference>
<protein>
    <submittedName>
        <fullName evidence="9">Peroxisomal ascorbate peroxidase</fullName>
        <ecNumber evidence="9">1.11.1.11</ecNumber>
    </submittedName>
</protein>
<evidence type="ECO:0000256" key="1">
    <source>
        <dbReference type="ARBA" id="ARBA00022559"/>
    </source>
</evidence>
<keyword evidence="3" id="KW-0479">Metal-binding</keyword>
<dbReference type="STRING" id="35128.B8C5J6"/>
<dbReference type="PANTHER" id="PTHR31356">
    <property type="entry name" value="THYLAKOID LUMENAL 29 KDA PROTEIN, CHLOROPLASTIC-RELATED"/>
    <property type="match status" value="1"/>
</dbReference>
<dbReference type="InParanoid" id="B8C5J6"/>
<dbReference type="InterPro" id="IPR044831">
    <property type="entry name" value="Ccp1-like"/>
</dbReference>
<dbReference type="OMA" id="ECFKRKG"/>
<evidence type="ECO:0000256" key="7">
    <source>
        <dbReference type="SAM" id="MobiDB-lite"/>
    </source>
</evidence>
<dbReference type="PANTHER" id="PTHR31356:SF36">
    <property type="entry name" value="L-ASCORBATE PEROXIDASE 3"/>
    <property type="match status" value="1"/>
</dbReference>
<evidence type="ECO:0000313" key="9">
    <source>
        <dbReference type="EMBL" id="EED91519.1"/>
    </source>
</evidence>
<proteinExistence type="inferred from homology"/>
<reference evidence="9 10" key="2">
    <citation type="journal article" date="2008" name="Nature">
        <title>The Phaeodactylum genome reveals the evolutionary history of diatom genomes.</title>
        <authorList>
            <person name="Bowler C."/>
            <person name="Allen A.E."/>
            <person name="Badger J.H."/>
            <person name="Grimwood J."/>
            <person name="Jabbari K."/>
            <person name="Kuo A."/>
            <person name="Maheswari U."/>
            <person name="Martens C."/>
            <person name="Maumus F."/>
            <person name="Otillar R.P."/>
            <person name="Rayko E."/>
            <person name="Salamov A."/>
            <person name="Vandepoele K."/>
            <person name="Beszteri B."/>
            <person name="Gruber A."/>
            <person name="Heijde M."/>
            <person name="Katinka M."/>
            <person name="Mock T."/>
            <person name="Valentin K."/>
            <person name="Verret F."/>
            <person name="Berges J.A."/>
            <person name="Brownlee C."/>
            <person name="Cadoret J.P."/>
            <person name="Chiovitti A."/>
            <person name="Choi C.J."/>
            <person name="Coesel S."/>
            <person name="De Martino A."/>
            <person name="Detter J.C."/>
            <person name="Durkin C."/>
            <person name="Falciatore A."/>
            <person name="Fournet J."/>
            <person name="Haruta M."/>
            <person name="Huysman M.J."/>
            <person name="Jenkins B.D."/>
            <person name="Jiroutova K."/>
            <person name="Jorgensen R.E."/>
            <person name="Joubert Y."/>
            <person name="Kaplan A."/>
            <person name="Kroger N."/>
            <person name="Kroth P.G."/>
            <person name="La Roche J."/>
            <person name="Lindquist E."/>
            <person name="Lommer M."/>
            <person name="Martin-Jezequel V."/>
            <person name="Lopez P.J."/>
            <person name="Lucas S."/>
            <person name="Mangogna M."/>
            <person name="McGinnis K."/>
            <person name="Medlin L.K."/>
            <person name="Montsant A."/>
            <person name="Oudot-Le Secq M.P."/>
            <person name="Napoli C."/>
            <person name="Obornik M."/>
            <person name="Parker M.S."/>
            <person name="Petit J.L."/>
            <person name="Porcel B.M."/>
            <person name="Poulsen N."/>
            <person name="Robison M."/>
            <person name="Rychlewski L."/>
            <person name="Rynearson T.A."/>
            <person name="Schmutz J."/>
            <person name="Shapiro H."/>
            <person name="Siaut M."/>
            <person name="Stanley M."/>
            <person name="Sussman M.R."/>
            <person name="Taylor A.R."/>
            <person name="Vardi A."/>
            <person name="von Dassow P."/>
            <person name="Vyverman W."/>
            <person name="Willis A."/>
            <person name="Wyrwicz L.S."/>
            <person name="Rokhsar D.S."/>
            <person name="Weissenbach J."/>
            <person name="Armbrust E.V."/>
            <person name="Green B.R."/>
            <person name="Van de Peer Y."/>
            <person name="Grigoriev I.V."/>
        </authorList>
    </citation>
    <scope>NUCLEOTIDE SEQUENCE [LARGE SCALE GENOMIC DNA]</scope>
    <source>
        <strain evidence="9 10">CCMP1335</strain>
    </source>
</reference>
<dbReference type="GO" id="GO:0042744">
    <property type="term" value="P:hydrogen peroxide catabolic process"/>
    <property type="evidence" value="ECO:0000318"/>
    <property type="project" value="GO_Central"/>
</dbReference>
<dbReference type="GO" id="GO:0016688">
    <property type="term" value="F:L-ascorbate peroxidase activity"/>
    <property type="evidence" value="ECO:0007669"/>
    <property type="project" value="UniProtKB-EC"/>
</dbReference>
<accession>B8C5J6</accession>
<sequence>FLRLAFHDAATREDSSSTGGPNGSIKYELDWSENRGLSRPLKVIEQIHAEIVRNLNISLADTIALAGAQAVQAARGPTISIRLGRRDATKADERNRRNNLQSDTTGSLVDTTLPSAGLDSEGLRLYFGALGLSDKEFVALCGAHDLGRHCLENAPMLMPFVAEEPDTFSNSYFLKLLKWNDRRVALGEVAFIPTDVDLVVDEGLRRYVKHFARDKAAFYSTFATAYRKLVEPGTT</sequence>
<organism evidence="9 10">
    <name type="scientific">Thalassiosira pseudonana</name>
    <name type="common">Marine diatom</name>
    <name type="synonym">Cyclotella nana</name>
    <dbReference type="NCBI Taxonomy" id="35128"/>
    <lineage>
        <taxon>Eukaryota</taxon>
        <taxon>Sar</taxon>
        <taxon>Stramenopiles</taxon>
        <taxon>Ochrophyta</taxon>
        <taxon>Bacillariophyta</taxon>
        <taxon>Coscinodiscophyceae</taxon>
        <taxon>Thalassiosirophycidae</taxon>
        <taxon>Thalassiosirales</taxon>
        <taxon>Thalassiosiraceae</taxon>
        <taxon>Thalassiosira</taxon>
    </lineage>
</organism>
<dbReference type="InterPro" id="IPR010255">
    <property type="entry name" value="Haem_peroxidase_sf"/>
</dbReference>
<feature type="region of interest" description="Disordered" evidence="7">
    <location>
        <begin position="84"/>
        <end position="106"/>
    </location>
</feature>